<keyword evidence="1" id="KW-1185">Reference proteome</keyword>
<accession>A0A915A9Q7</accession>
<dbReference type="WBParaSite" id="PgR003_g172_t01">
    <property type="protein sequence ID" value="PgR003_g172_t01"/>
    <property type="gene ID" value="PgR003_g172"/>
</dbReference>
<dbReference type="AlphaFoldDB" id="A0A915A9Q7"/>
<evidence type="ECO:0000313" key="1">
    <source>
        <dbReference type="Proteomes" id="UP000887569"/>
    </source>
</evidence>
<dbReference type="Proteomes" id="UP000887569">
    <property type="component" value="Unplaced"/>
</dbReference>
<proteinExistence type="predicted"/>
<evidence type="ECO:0000313" key="2">
    <source>
        <dbReference type="WBParaSite" id="PgR003_g172_t01"/>
    </source>
</evidence>
<organism evidence="1 2">
    <name type="scientific">Parascaris univalens</name>
    <name type="common">Nematode worm</name>
    <dbReference type="NCBI Taxonomy" id="6257"/>
    <lineage>
        <taxon>Eukaryota</taxon>
        <taxon>Metazoa</taxon>
        <taxon>Ecdysozoa</taxon>
        <taxon>Nematoda</taxon>
        <taxon>Chromadorea</taxon>
        <taxon>Rhabditida</taxon>
        <taxon>Spirurina</taxon>
        <taxon>Ascaridomorpha</taxon>
        <taxon>Ascaridoidea</taxon>
        <taxon>Ascarididae</taxon>
        <taxon>Parascaris</taxon>
    </lineage>
</organism>
<name>A0A915A9Q7_PARUN</name>
<protein>
    <submittedName>
        <fullName evidence="2">Uncharacterized protein</fullName>
    </submittedName>
</protein>
<reference evidence="2" key="1">
    <citation type="submission" date="2022-11" db="UniProtKB">
        <authorList>
            <consortium name="WormBaseParasite"/>
        </authorList>
    </citation>
    <scope>IDENTIFICATION</scope>
</reference>
<sequence length="120" mass="13193">MLRTLLCNASTTSISAVFSNRLPLPSTRSVFALHSSISPTRLTPHRIEVIKWTGLFFVQHTLIVVDASLHQMQNALSSPSVCLSLSVSDQSNFFFKYMRSPSTLNCNSSGQTTSSEITIV</sequence>